<accession>A0AA38UKP6</accession>
<keyword evidence="11" id="KW-1185">Reference proteome</keyword>
<dbReference type="GO" id="GO:0005737">
    <property type="term" value="C:cytoplasm"/>
    <property type="evidence" value="ECO:0007669"/>
    <property type="project" value="UniProtKB-SubCell"/>
</dbReference>
<name>A0AA38UKP6_9AGAR</name>
<feature type="compositionally biased region" description="Low complexity" evidence="9">
    <location>
        <begin position="283"/>
        <end position="315"/>
    </location>
</feature>
<sequence length="474" mass="49931">MSPLSSINTGTEEGKRRRSMDKTQVSHLSRQLQLRLQYARLKVENGWHKQNLNEVENLYFRRTNTRPRHHSNYSNYNYGPITQTSYMNSSNQYQTLAPQSSLSFKAHTFPNLKPSGGSEREQVGPSAAASTSASSFSVFPATPTNTAISSQQSQSSASSSSRTEPRPDPSSFPNVNVITSPHMPPPAVPGSSSSLQSTAPNTLTIQMYQPPLPPAPFPLAPPFSPLTSTSTTTTTTTASPQLQAQSRVPSTSPYIPAAASPLSLSLSVSASERASHKQPRPQPLSSLSSIPSITSIPSPRSNSTLTPTPTSNRTPKLNFPSTSTLPVPAYPASVSSPSPAPASSSFPSPFPSSSSSSSLSSSLSTMPSFNTFNNYNNYNNFMSFTSPSQPVPLTDAKGQKPPSLTYDSFWSSHNASIIAKRPLSVSFRSSGPAGGSAGTGIGNEMSGITAYPGPGPGPGSVGTEPAAASGLNRS</sequence>
<feature type="compositionally biased region" description="Polar residues" evidence="9">
    <location>
        <begin position="1"/>
        <end position="11"/>
    </location>
</feature>
<gene>
    <name evidence="10" type="ORF">F5878DRAFT_720711</name>
</gene>
<evidence type="ECO:0000256" key="3">
    <source>
        <dbReference type="ARBA" id="ARBA00006922"/>
    </source>
</evidence>
<proteinExistence type="inferred from homology"/>
<comment type="caution">
    <text evidence="10">The sequence shown here is derived from an EMBL/GenBank/DDBJ whole genome shotgun (WGS) entry which is preliminary data.</text>
</comment>
<keyword evidence="8" id="KW-0539">Nucleus</keyword>
<protein>
    <submittedName>
        <fullName evidence="10">Uncharacterized protein</fullName>
    </submittedName>
</protein>
<feature type="region of interest" description="Disordered" evidence="9">
    <location>
        <begin position="1"/>
        <end position="26"/>
    </location>
</feature>
<organism evidence="10 11">
    <name type="scientific">Lentinula raphanica</name>
    <dbReference type="NCBI Taxonomy" id="153919"/>
    <lineage>
        <taxon>Eukaryota</taxon>
        <taxon>Fungi</taxon>
        <taxon>Dikarya</taxon>
        <taxon>Basidiomycota</taxon>
        <taxon>Agaricomycotina</taxon>
        <taxon>Agaricomycetes</taxon>
        <taxon>Agaricomycetidae</taxon>
        <taxon>Agaricales</taxon>
        <taxon>Marasmiineae</taxon>
        <taxon>Omphalotaceae</taxon>
        <taxon>Lentinula</taxon>
    </lineage>
</organism>
<evidence type="ECO:0000256" key="4">
    <source>
        <dbReference type="ARBA" id="ARBA00022490"/>
    </source>
</evidence>
<feature type="compositionally biased region" description="Polar residues" evidence="9">
    <location>
        <begin position="190"/>
        <end position="207"/>
    </location>
</feature>
<dbReference type="Proteomes" id="UP001163846">
    <property type="component" value="Unassembled WGS sequence"/>
</dbReference>
<comment type="similarity">
    <text evidence="3">Belongs to the WHI5/NRM1 family.</text>
</comment>
<evidence type="ECO:0000313" key="10">
    <source>
        <dbReference type="EMBL" id="KAJ3844366.1"/>
    </source>
</evidence>
<keyword evidence="5" id="KW-0678">Repressor</keyword>
<feature type="compositionally biased region" description="Low complexity" evidence="9">
    <location>
        <begin position="326"/>
        <end position="351"/>
    </location>
</feature>
<feature type="region of interest" description="Disordered" evidence="9">
    <location>
        <begin position="142"/>
        <end position="255"/>
    </location>
</feature>
<dbReference type="GO" id="GO:0005634">
    <property type="term" value="C:nucleus"/>
    <property type="evidence" value="ECO:0007669"/>
    <property type="project" value="UniProtKB-SubCell"/>
</dbReference>
<evidence type="ECO:0000256" key="1">
    <source>
        <dbReference type="ARBA" id="ARBA00004123"/>
    </source>
</evidence>
<evidence type="ECO:0000256" key="5">
    <source>
        <dbReference type="ARBA" id="ARBA00022491"/>
    </source>
</evidence>
<feature type="compositionally biased region" description="Pro residues" evidence="9">
    <location>
        <begin position="210"/>
        <end position="224"/>
    </location>
</feature>
<feature type="region of interest" description="Disordered" evidence="9">
    <location>
        <begin position="107"/>
        <end position="129"/>
    </location>
</feature>
<evidence type="ECO:0000256" key="2">
    <source>
        <dbReference type="ARBA" id="ARBA00004496"/>
    </source>
</evidence>
<evidence type="ECO:0000256" key="6">
    <source>
        <dbReference type="ARBA" id="ARBA00023015"/>
    </source>
</evidence>
<dbReference type="InterPro" id="IPR013734">
    <property type="entry name" value="TF_Nrm1/Whi5"/>
</dbReference>
<keyword evidence="6" id="KW-0805">Transcription regulation</keyword>
<dbReference type="EMBL" id="MU805954">
    <property type="protein sequence ID" value="KAJ3844366.1"/>
    <property type="molecule type" value="Genomic_DNA"/>
</dbReference>
<feature type="region of interest" description="Disordered" evidence="9">
    <location>
        <begin position="269"/>
        <end position="351"/>
    </location>
</feature>
<reference evidence="10" key="1">
    <citation type="submission" date="2022-08" db="EMBL/GenBank/DDBJ databases">
        <authorList>
            <consortium name="DOE Joint Genome Institute"/>
            <person name="Min B."/>
            <person name="Riley R."/>
            <person name="Sierra-Patev S."/>
            <person name="Naranjo-Ortiz M."/>
            <person name="Looney B."/>
            <person name="Konkel Z."/>
            <person name="Slot J.C."/>
            <person name="Sakamoto Y."/>
            <person name="Steenwyk J.L."/>
            <person name="Rokas A."/>
            <person name="Carro J."/>
            <person name="Camarero S."/>
            <person name="Ferreira P."/>
            <person name="Molpeceres G."/>
            <person name="Ruiz-Duenas F.J."/>
            <person name="Serrano A."/>
            <person name="Henrissat B."/>
            <person name="Drula E."/>
            <person name="Hughes K.W."/>
            <person name="Mata J.L."/>
            <person name="Ishikawa N.K."/>
            <person name="Vargas-Isla R."/>
            <person name="Ushijima S."/>
            <person name="Smith C.A."/>
            <person name="Ahrendt S."/>
            <person name="Andreopoulos W."/>
            <person name="He G."/>
            <person name="Labutti K."/>
            <person name="Lipzen A."/>
            <person name="Ng V."/>
            <person name="Sandor L."/>
            <person name="Barry K."/>
            <person name="Martinez A.T."/>
            <person name="Xiao Y."/>
            <person name="Gibbons J.G."/>
            <person name="Terashima K."/>
            <person name="Hibbett D.S."/>
            <person name="Grigoriev I.V."/>
        </authorList>
    </citation>
    <scope>NUCLEOTIDE SEQUENCE</scope>
    <source>
        <strain evidence="10">TFB9207</strain>
    </source>
</reference>
<feature type="compositionally biased region" description="Gly residues" evidence="9">
    <location>
        <begin position="432"/>
        <end position="441"/>
    </location>
</feature>
<feature type="region of interest" description="Disordered" evidence="9">
    <location>
        <begin position="430"/>
        <end position="474"/>
    </location>
</feature>
<evidence type="ECO:0000256" key="7">
    <source>
        <dbReference type="ARBA" id="ARBA00023163"/>
    </source>
</evidence>
<evidence type="ECO:0000313" key="11">
    <source>
        <dbReference type="Proteomes" id="UP001163846"/>
    </source>
</evidence>
<dbReference type="Pfam" id="PF08528">
    <property type="entry name" value="Whi5"/>
    <property type="match status" value="1"/>
</dbReference>
<feature type="compositionally biased region" description="Low complexity" evidence="9">
    <location>
        <begin position="225"/>
        <end position="245"/>
    </location>
</feature>
<evidence type="ECO:0000256" key="9">
    <source>
        <dbReference type="SAM" id="MobiDB-lite"/>
    </source>
</evidence>
<keyword evidence="7" id="KW-0804">Transcription</keyword>
<comment type="subcellular location">
    <subcellularLocation>
        <location evidence="2">Cytoplasm</location>
    </subcellularLocation>
    <subcellularLocation>
        <location evidence="1">Nucleus</location>
    </subcellularLocation>
</comment>
<evidence type="ECO:0000256" key="8">
    <source>
        <dbReference type="ARBA" id="ARBA00023242"/>
    </source>
</evidence>
<dbReference type="AlphaFoldDB" id="A0AA38UKP6"/>
<feature type="compositionally biased region" description="Low complexity" evidence="9">
    <location>
        <begin position="142"/>
        <end position="161"/>
    </location>
</feature>
<keyword evidence="4" id="KW-0963">Cytoplasm</keyword>